<evidence type="ECO:0008006" key="3">
    <source>
        <dbReference type="Google" id="ProtNLM"/>
    </source>
</evidence>
<dbReference type="AlphaFoldDB" id="A0A150RBU4"/>
<sequence>MNVVLLVEGAETEPRVYEAWLRHRIPALHRVANVADLTADGYVLVSGKGYPSCYRRIAGLLKDIDANPGRVQELWICIDSEEDTYEARYAEVHRAVQAELQGSRMARTNPSLEIRIIIQHCCIETWFLGHDGFLRAGPQSPQLVDFKRFYDVSTDDPERMEKYPGYVTRASFHLAYLKAMLIERSHRYTKQRPGVVIEPSYFEALRARCARTGHLPSFRHLLAAFEAAGDAGP</sequence>
<reference evidence="1 2" key="1">
    <citation type="submission" date="2014-02" db="EMBL/GenBank/DDBJ databases">
        <title>The small core and large imbalanced accessory genome model reveals a collaborative survival strategy of Sorangium cellulosum strains in nature.</title>
        <authorList>
            <person name="Han K."/>
            <person name="Peng R."/>
            <person name="Blom J."/>
            <person name="Li Y.-Z."/>
        </authorList>
    </citation>
    <scope>NUCLEOTIDE SEQUENCE [LARGE SCALE GENOMIC DNA]</scope>
    <source>
        <strain evidence="1 2">So0149</strain>
    </source>
</reference>
<dbReference type="Proteomes" id="UP000075515">
    <property type="component" value="Unassembled WGS sequence"/>
</dbReference>
<gene>
    <name evidence="1" type="ORF">BE18_32555</name>
</gene>
<proteinExistence type="predicted"/>
<comment type="caution">
    <text evidence="1">The sequence shown here is derived from an EMBL/GenBank/DDBJ whole genome shotgun (WGS) entry which is preliminary data.</text>
</comment>
<dbReference type="EMBL" id="JEMC01003877">
    <property type="protein sequence ID" value="KYF77769.1"/>
    <property type="molecule type" value="Genomic_DNA"/>
</dbReference>
<protein>
    <recommendedName>
        <fullName evidence="3">DUF4276 family protein</fullName>
    </recommendedName>
</protein>
<name>A0A150RBU4_SORCE</name>
<evidence type="ECO:0000313" key="1">
    <source>
        <dbReference type="EMBL" id="KYF77769.1"/>
    </source>
</evidence>
<evidence type="ECO:0000313" key="2">
    <source>
        <dbReference type="Proteomes" id="UP000075515"/>
    </source>
</evidence>
<organism evidence="1 2">
    <name type="scientific">Sorangium cellulosum</name>
    <name type="common">Polyangium cellulosum</name>
    <dbReference type="NCBI Taxonomy" id="56"/>
    <lineage>
        <taxon>Bacteria</taxon>
        <taxon>Pseudomonadati</taxon>
        <taxon>Myxococcota</taxon>
        <taxon>Polyangia</taxon>
        <taxon>Polyangiales</taxon>
        <taxon>Polyangiaceae</taxon>
        <taxon>Sorangium</taxon>
    </lineage>
</organism>
<accession>A0A150RBU4</accession>